<dbReference type="GO" id="GO:0003676">
    <property type="term" value="F:nucleic acid binding"/>
    <property type="evidence" value="ECO:0007669"/>
    <property type="project" value="InterPro"/>
</dbReference>
<accession>A0A831WSV7</accession>
<protein>
    <submittedName>
        <fullName evidence="2">DUF4268 domain-containing protein</fullName>
    </submittedName>
</protein>
<dbReference type="AlphaFoldDB" id="A0A831WSV7"/>
<name>A0A831WSV7_PROAE</name>
<organism evidence="2">
    <name type="scientific">Prosthecochloris aestuarii</name>
    <dbReference type="NCBI Taxonomy" id="1102"/>
    <lineage>
        <taxon>Bacteria</taxon>
        <taxon>Pseudomonadati</taxon>
        <taxon>Chlorobiota</taxon>
        <taxon>Chlorobiia</taxon>
        <taxon>Chlorobiales</taxon>
        <taxon>Chlorobiaceae</taxon>
        <taxon>Prosthecochloris</taxon>
    </lineage>
</organism>
<dbReference type="InterPro" id="IPR025364">
    <property type="entry name" value="DUF4268"/>
</dbReference>
<dbReference type="Pfam" id="PF14088">
    <property type="entry name" value="DUF4268"/>
    <property type="match status" value="1"/>
</dbReference>
<dbReference type="Gene3D" id="3.40.1350.10">
    <property type="match status" value="1"/>
</dbReference>
<feature type="domain" description="DUF4268" evidence="1">
    <location>
        <begin position="179"/>
        <end position="311"/>
    </location>
</feature>
<comment type="caution">
    <text evidence="2">The sequence shown here is derived from an EMBL/GenBank/DDBJ whole genome shotgun (WGS) entry which is preliminary data.</text>
</comment>
<dbReference type="Proteomes" id="UP000886335">
    <property type="component" value="Unassembled WGS sequence"/>
</dbReference>
<evidence type="ECO:0000313" key="2">
    <source>
        <dbReference type="EMBL" id="HED31885.1"/>
    </source>
</evidence>
<gene>
    <name evidence="2" type="ORF">ENN50_09475</name>
</gene>
<dbReference type="InterPro" id="IPR011856">
    <property type="entry name" value="tRNA_endonuc-like_dom_sf"/>
</dbReference>
<sequence length="317" mass="36247">MKKVLSKLEKIPLREAWKNEASDFTPWLAEAENLTMLADALGLAELECIEREHRLDEGEFRIDILCSDGNDQVIIENQLEKTNHNHLGQIITYAAGVGAKKVVWIAKPFRPEHIAALEFLNQSTTDELNFFAVQIELWRIGDSPLAPKFEVVVKPNEWTKARREQTRAAVASSPAKQRQLKLWTQLVDTIKRQSLSLRPSAPRPQHWLNFSIGRSGFKLAATANHRDNRLGVELYISHADSKEQFNGLLNQKNAIEEKLGFALDWQELPDAHACRIAVWKQQCPLEDESLWGGYTNWFIDHLVKMNAVFRPTIQNLP</sequence>
<evidence type="ECO:0000259" key="1">
    <source>
        <dbReference type="Pfam" id="PF14088"/>
    </source>
</evidence>
<proteinExistence type="predicted"/>
<reference evidence="2" key="1">
    <citation type="journal article" date="2020" name="mSystems">
        <title>Genome- and Community-Level Interaction Insights into Carbon Utilization and Element Cycling Functions of Hydrothermarchaeota in Hydrothermal Sediment.</title>
        <authorList>
            <person name="Zhou Z."/>
            <person name="Liu Y."/>
            <person name="Xu W."/>
            <person name="Pan J."/>
            <person name="Luo Z.H."/>
            <person name="Li M."/>
        </authorList>
    </citation>
    <scope>NUCLEOTIDE SEQUENCE [LARGE SCALE GENOMIC DNA]</scope>
    <source>
        <strain evidence="2">SpSt-1181</strain>
    </source>
</reference>
<dbReference type="EMBL" id="DSBW01000213">
    <property type="protein sequence ID" value="HED31885.1"/>
    <property type="molecule type" value="Genomic_DNA"/>
</dbReference>